<accession>A0A4U0TPR6</accession>
<proteinExistence type="predicted"/>
<reference evidence="1 2" key="1">
    <citation type="submission" date="2017-03" db="EMBL/GenBank/DDBJ databases">
        <title>Genomes of endolithic fungi from Antarctica.</title>
        <authorList>
            <person name="Coleine C."/>
            <person name="Masonjones S."/>
            <person name="Stajich J.E."/>
        </authorList>
    </citation>
    <scope>NUCLEOTIDE SEQUENCE [LARGE SCALE GENOMIC DNA]</scope>
    <source>
        <strain evidence="1 2">CCFEE 5311</strain>
    </source>
</reference>
<sequence length="94" mass="10661">MGLTFTTSCEPATRVTLERFRDNVLKQATDYFLLSGPDTPLNLFSPTFVSAVTPDEVEHIAGEAPKVKRRRAQLGREITSMGWETRQMTPQRYV</sequence>
<protein>
    <submittedName>
        <fullName evidence="1">Uncharacterized protein</fullName>
    </submittedName>
</protein>
<dbReference type="Proteomes" id="UP000310066">
    <property type="component" value="Unassembled WGS sequence"/>
</dbReference>
<dbReference type="STRING" id="329885.A0A4U0TPR6"/>
<dbReference type="AlphaFoldDB" id="A0A4U0TPR6"/>
<gene>
    <name evidence="1" type="ORF">B0A54_17835</name>
</gene>
<dbReference type="OrthoDB" id="415706at2759"/>
<evidence type="ECO:0000313" key="2">
    <source>
        <dbReference type="Proteomes" id="UP000310066"/>
    </source>
</evidence>
<dbReference type="EMBL" id="NAJP01000192">
    <property type="protein sequence ID" value="TKA24081.1"/>
    <property type="molecule type" value="Genomic_DNA"/>
</dbReference>
<name>A0A4U0TPR6_9PEZI</name>
<evidence type="ECO:0000313" key="1">
    <source>
        <dbReference type="EMBL" id="TKA24081.1"/>
    </source>
</evidence>
<organism evidence="1 2">
    <name type="scientific">Friedmanniomyces endolithicus</name>
    <dbReference type="NCBI Taxonomy" id="329885"/>
    <lineage>
        <taxon>Eukaryota</taxon>
        <taxon>Fungi</taxon>
        <taxon>Dikarya</taxon>
        <taxon>Ascomycota</taxon>
        <taxon>Pezizomycotina</taxon>
        <taxon>Dothideomycetes</taxon>
        <taxon>Dothideomycetidae</taxon>
        <taxon>Mycosphaerellales</taxon>
        <taxon>Teratosphaeriaceae</taxon>
        <taxon>Friedmanniomyces</taxon>
    </lineage>
</organism>
<comment type="caution">
    <text evidence="1">The sequence shown here is derived from an EMBL/GenBank/DDBJ whole genome shotgun (WGS) entry which is preliminary data.</text>
</comment>